<dbReference type="GO" id="GO:0005739">
    <property type="term" value="C:mitochondrion"/>
    <property type="evidence" value="ECO:0007669"/>
    <property type="project" value="UniProtKB-SubCell"/>
</dbReference>
<dbReference type="Proteomes" id="UP000276133">
    <property type="component" value="Unassembled WGS sequence"/>
</dbReference>
<proteinExistence type="inferred from homology"/>
<comment type="similarity">
    <text evidence="2">Belongs to the mitochondrion-specific ribosomal protein mS33 family.</text>
</comment>
<reference evidence="7 8" key="1">
    <citation type="journal article" date="2018" name="Sci. Rep.">
        <title>Genomic signatures of local adaptation to the degree of environmental predictability in rotifers.</title>
        <authorList>
            <person name="Franch-Gras L."/>
            <person name="Hahn C."/>
            <person name="Garcia-Roger E.M."/>
            <person name="Carmona M.J."/>
            <person name="Serra M."/>
            <person name="Gomez A."/>
        </authorList>
    </citation>
    <scope>NUCLEOTIDE SEQUENCE [LARGE SCALE GENOMIC DNA]</scope>
    <source>
        <strain evidence="7">HYR1</strain>
    </source>
</reference>
<dbReference type="EMBL" id="REGN01004524">
    <property type="protein sequence ID" value="RNA17141.1"/>
    <property type="molecule type" value="Genomic_DNA"/>
</dbReference>
<evidence type="ECO:0000313" key="8">
    <source>
        <dbReference type="Proteomes" id="UP000276133"/>
    </source>
</evidence>
<evidence type="ECO:0000256" key="6">
    <source>
        <dbReference type="ARBA" id="ARBA00035132"/>
    </source>
</evidence>
<dbReference type="OrthoDB" id="5980584at2759"/>
<dbReference type="AlphaFoldDB" id="A0A3M7R199"/>
<comment type="caution">
    <text evidence="7">The sequence shown here is derived from an EMBL/GenBank/DDBJ whole genome shotgun (WGS) entry which is preliminary data.</text>
</comment>
<keyword evidence="4" id="KW-0496">Mitochondrion</keyword>
<evidence type="ECO:0000256" key="1">
    <source>
        <dbReference type="ARBA" id="ARBA00004173"/>
    </source>
</evidence>
<organism evidence="7 8">
    <name type="scientific">Brachionus plicatilis</name>
    <name type="common">Marine rotifer</name>
    <name type="synonym">Brachionus muelleri</name>
    <dbReference type="NCBI Taxonomy" id="10195"/>
    <lineage>
        <taxon>Eukaryota</taxon>
        <taxon>Metazoa</taxon>
        <taxon>Spiralia</taxon>
        <taxon>Gnathifera</taxon>
        <taxon>Rotifera</taxon>
        <taxon>Eurotatoria</taxon>
        <taxon>Monogononta</taxon>
        <taxon>Pseudotrocha</taxon>
        <taxon>Ploima</taxon>
        <taxon>Brachionidae</taxon>
        <taxon>Brachionus</taxon>
    </lineage>
</organism>
<dbReference type="GO" id="GO:1990904">
    <property type="term" value="C:ribonucleoprotein complex"/>
    <property type="evidence" value="ECO:0007669"/>
    <property type="project" value="UniProtKB-KW"/>
</dbReference>
<dbReference type="STRING" id="10195.A0A3M7R199"/>
<name>A0A3M7R199_BRAPC</name>
<sequence>MSSNYARRMAQLSARIFGQIPVEKNTPNGRLIQRLAKKPIDKMEEYSMNYYPRHQEHDHLFKVLRYHGLYRDEHQDFVEEIERLKRLRGKGKRERKQRTEN</sequence>
<dbReference type="PANTHER" id="PTHR13362:SF2">
    <property type="entry name" value="SMALL RIBOSOMAL SUBUNIT PROTEIN MS33"/>
    <property type="match status" value="1"/>
</dbReference>
<protein>
    <recommendedName>
        <fullName evidence="6">Small ribosomal subunit protein mS33</fullName>
    </recommendedName>
</protein>
<evidence type="ECO:0000256" key="3">
    <source>
        <dbReference type="ARBA" id="ARBA00022980"/>
    </source>
</evidence>
<gene>
    <name evidence="7" type="ORF">BpHYR1_004108</name>
</gene>
<dbReference type="Pfam" id="PF08293">
    <property type="entry name" value="MRP-S33"/>
    <property type="match status" value="1"/>
</dbReference>
<keyword evidence="5" id="KW-0687">Ribonucleoprotein</keyword>
<evidence type="ECO:0000256" key="5">
    <source>
        <dbReference type="ARBA" id="ARBA00023274"/>
    </source>
</evidence>
<dbReference type="GO" id="GO:0005840">
    <property type="term" value="C:ribosome"/>
    <property type="evidence" value="ECO:0007669"/>
    <property type="project" value="UniProtKB-KW"/>
</dbReference>
<evidence type="ECO:0000256" key="2">
    <source>
        <dbReference type="ARBA" id="ARBA00008970"/>
    </source>
</evidence>
<accession>A0A3M7R199</accession>
<dbReference type="InterPro" id="IPR013219">
    <property type="entry name" value="Ribosomal_mS33"/>
</dbReference>
<dbReference type="PANTHER" id="PTHR13362">
    <property type="entry name" value="MITOCHONDRIAL RIBOSOMAL PROTEIN S33"/>
    <property type="match status" value="1"/>
</dbReference>
<evidence type="ECO:0000313" key="7">
    <source>
        <dbReference type="EMBL" id="RNA17141.1"/>
    </source>
</evidence>
<evidence type="ECO:0000256" key="4">
    <source>
        <dbReference type="ARBA" id="ARBA00023128"/>
    </source>
</evidence>
<keyword evidence="3" id="KW-0689">Ribosomal protein</keyword>
<comment type="subcellular location">
    <subcellularLocation>
        <location evidence="1">Mitochondrion</location>
    </subcellularLocation>
</comment>
<keyword evidence="8" id="KW-1185">Reference proteome</keyword>